<evidence type="ECO:0000313" key="4">
    <source>
        <dbReference type="Proteomes" id="UP000726737"/>
    </source>
</evidence>
<feature type="compositionally biased region" description="Low complexity" evidence="2">
    <location>
        <begin position="7"/>
        <end position="18"/>
    </location>
</feature>
<reference evidence="3" key="1">
    <citation type="journal article" date="2020" name="Fungal Divers.">
        <title>Resolving the Mortierellaceae phylogeny through synthesis of multi-gene phylogenetics and phylogenomics.</title>
        <authorList>
            <person name="Vandepol N."/>
            <person name="Liber J."/>
            <person name="Desiro A."/>
            <person name="Na H."/>
            <person name="Kennedy M."/>
            <person name="Barry K."/>
            <person name="Grigoriev I.V."/>
            <person name="Miller A.N."/>
            <person name="O'Donnell K."/>
            <person name="Stajich J.E."/>
            <person name="Bonito G."/>
        </authorList>
    </citation>
    <scope>NUCLEOTIDE SEQUENCE</scope>
    <source>
        <strain evidence="3">KOD948</strain>
    </source>
</reference>
<feature type="region of interest" description="Disordered" evidence="2">
    <location>
        <begin position="1"/>
        <end position="115"/>
    </location>
</feature>
<feature type="compositionally biased region" description="Polar residues" evidence="2">
    <location>
        <begin position="87"/>
        <end position="115"/>
    </location>
</feature>
<feature type="compositionally biased region" description="Low complexity" evidence="2">
    <location>
        <begin position="65"/>
        <end position="75"/>
    </location>
</feature>
<dbReference type="OrthoDB" id="2395641at2759"/>
<feature type="region of interest" description="Disordered" evidence="2">
    <location>
        <begin position="808"/>
        <end position="851"/>
    </location>
</feature>
<evidence type="ECO:0000256" key="2">
    <source>
        <dbReference type="SAM" id="MobiDB-lite"/>
    </source>
</evidence>
<proteinExistence type="predicted"/>
<keyword evidence="4" id="KW-1185">Reference proteome</keyword>
<dbReference type="AlphaFoldDB" id="A0A9P6PW48"/>
<gene>
    <name evidence="3" type="ORF">BG011_005211</name>
</gene>
<accession>A0A9P6PW48</accession>
<feature type="compositionally biased region" description="Low complexity" evidence="2">
    <location>
        <begin position="839"/>
        <end position="851"/>
    </location>
</feature>
<feature type="compositionally biased region" description="Polar residues" evidence="2">
    <location>
        <begin position="810"/>
        <end position="838"/>
    </location>
</feature>
<dbReference type="Proteomes" id="UP000726737">
    <property type="component" value="Unassembled WGS sequence"/>
</dbReference>
<evidence type="ECO:0000256" key="1">
    <source>
        <dbReference type="SAM" id="Coils"/>
    </source>
</evidence>
<evidence type="ECO:0000313" key="3">
    <source>
        <dbReference type="EMBL" id="KAG0255280.1"/>
    </source>
</evidence>
<comment type="caution">
    <text evidence="3">The sequence shown here is derived from an EMBL/GenBank/DDBJ whole genome shotgun (WGS) entry which is preliminary data.</text>
</comment>
<keyword evidence="1" id="KW-0175">Coiled coil</keyword>
<feature type="coiled-coil region" evidence="1">
    <location>
        <begin position="239"/>
        <end position="266"/>
    </location>
</feature>
<name>A0A9P6PW48_9FUNG</name>
<protein>
    <submittedName>
        <fullName evidence="3">Uncharacterized protein</fullName>
    </submittedName>
</protein>
<organism evidence="3 4">
    <name type="scientific">Mortierella polycephala</name>
    <dbReference type="NCBI Taxonomy" id="41804"/>
    <lineage>
        <taxon>Eukaryota</taxon>
        <taxon>Fungi</taxon>
        <taxon>Fungi incertae sedis</taxon>
        <taxon>Mucoromycota</taxon>
        <taxon>Mortierellomycotina</taxon>
        <taxon>Mortierellomycetes</taxon>
        <taxon>Mortierellales</taxon>
        <taxon>Mortierellaceae</taxon>
        <taxon>Mortierella</taxon>
    </lineage>
</organism>
<sequence length="1015" mass="112406">MAHPAARGGQSQQRSGQRQGQGQGQGQGQRTPAPRNDGWMLPEFSQGTQRAVHGQGHDGRRGMNARRSNSNSSQRHWGTLAMAPPQGTGSHGASANPSGNIYQTQGSSNMGSERSPTLTERFAMGYSIPTDKFNTEAFGTLEFRPTSNNTNNTTTVTAHSGVTNTGANTSIISNHIDEIDSLDDDLDLPDNFLDDDFGIPDKDDSLIQTVTIQSQTDPASDSAQNQAEKTAPHEAALAQEVLRLRLEELEAQLKQKEELLLIKSGEASMLRNKVEDLSSTNRTLDDRFRTTDRQHQDEKKALEEKYRKDLANITMNHQFEVQRFIADGPPGTRGPKLSELQAAKKAAPQPPPPTFPKEFSAFTMSQSTPQPKIEGFSVSDFVGPPRSPRKNWAVGMNNTQSEKPRVVSSAGVIDPALTTKPTFSLSSIIPMQTDEEVIRDKLLAGRDGSFGLNQLMFIKADEEGDVPLKGTEKYEQNATLEKTTKICVEALSDLMCGVDSETRSLALKATSDLLKISAIMCKPYHIMNALKVLRVLYSTYEDLARMVCQGPVAFLDNRKDPVSVTPTETSLSSTLACIYYLLVARYAAPPPAPPGSGMFKREHKLVKEAEEQLEADIFMLMDLVTRDLPESRLRDLNRPLIRYQAYDQMLRRQLENKEYRTLDRTLRILDILTTRDAECCKLMIGFSFSQQSWTNSLSQVETLVRLLDIQTEKLTDMANGVVPQLQIRVVEIFKRLVRVNYDQASKIARHPELIKTMVSSIRRLVDLAAKIHYQKLSGSLWQYVASETSTGPSSLAISMSRTEQLGARNGSASSLSQFSTPAPVSSSLNTFQKQPQHFQQPSISSGAPAQASSSSAVPSIISTTTPNISSSFMHPRVSSLFGIKSESLLYKPSKTDRTIDGNVGSTTRTELLGPHQKVFDYLCLLKLEMEFMLDSLIAINGYIRHLKEVESNEHYALSIALAEIMVKDYSLPHQTQELAQDTLGMLVPDENVEIELLNLVQGPKKDRSRDPFYIG</sequence>
<dbReference type="EMBL" id="JAAAJA010000357">
    <property type="protein sequence ID" value="KAG0255280.1"/>
    <property type="molecule type" value="Genomic_DNA"/>
</dbReference>